<evidence type="ECO:0000313" key="3">
    <source>
        <dbReference type="Proteomes" id="UP000887568"/>
    </source>
</evidence>
<dbReference type="GO" id="GO:0000460">
    <property type="term" value="P:maturation of 5.8S rRNA"/>
    <property type="evidence" value="ECO:0007669"/>
    <property type="project" value="TreeGrafter"/>
</dbReference>
<dbReference type="GeneID" id="119739521"/>
<reference evidence="2" key="1">
    <citation type="submission" date="2022-11" db="UniProtKB">
        <authorList>
            <consortium name="EnsemblMetazoa"/>
        </authorList>
    </citation>
    <scope>IDENTIFICATION</scope>
</reference>
<dbReference type="Pfam" id="PF10175">
    <property type="entry name" value="MPP6"/>
    <property type="match status" value="1"/>
</dbReference>
<dbReference type="CTD" id="10200"/>
<feature type="region of interest" description="Disordered" evidence="1">
    <location>
        <begin position="135"/>
        <end position="163"/>
    </location>
</feature>
<dbReference type="EnsemblMetazoa" id="XM_038214498.1">
    <property type="protein sequence ID" value="XP_038070426.1"/>
    <property type="gene ID" value="LOC119739521"/>
</dbReference>
<sequence>MANDHRVDGRGKTKLSKNLMQMKFMQRTQESNVQKELEAEQRRRIDETHWFLDLPEITVKESNFDVEPSFAVCEDLKFGRMSYKGMNPSIEKIMRSIEAEELEAISEQREREMTVSDEEMARRYSTLVGTITNKFTKKRNRTQALDEPQEKRVKKEFRKPPDE</sequence>
<dbReference type="PANTHER" id="PTHR13582">
    <property type="entry name" value="M-PHASE PHOSPHOPROTEIN 6"/>
    <property type="match status" value="1"/>
</dbReference>
<evidence type="ECO:0000256" key="1">
    <source>
        <dbReference type="SAM" id="MobiDB-lite"/>
    </source>
</evidence>
<dbReference type="RefSeq" id="XP_038070426.1">
    <property type="nucleotide sequence ID" value="XM_038214498.1"/>
</dbReference>
<dbReference type="OMA" id="GSMKKKF"/>
<dbReference type="InterPro" id="IPR019324">
    <property type="entry name" value="MPP6"/>
</dbReference>
<organism evidence="2 3">
    <name type="scientific">Patiria miniata</name>
    <name type="common">Bat star</name>
    <name type="synonym">Asterina miniata</name>
    <dbReference type="NCBI Taxonomy" id="46514"/>
    <lineage>
        <taxon>Eukaryota</taxon>
        <taxon>Metazoa</taxon>
        <taxon>Echinodermata</taxon>
        <taxon>Eleutherozoa</taxon>
        <taxon>Asterozoa</taxon>
        <taxon>Asteroidea</taxon>
        <taxon>Valvatacea</taxon>
        <taxon>Valvatida</taxon>
        <taxon>Asterinidae</taxon>
        <taxon>Patiria</taxon>
    </lineage>
</organism>
<keyword evidence="3" id="KW-1185">Reference proteome</keyword>
<dbReference type="Proteomes" id="UP000887568">
    <property type="component" value="Unplaced"/>
</dbReference>
<evidence type="ECO:0008006" key="4">
    <source>
        <dbReference type="Google" id="ProtNLM"/>
    </source>
</evidence>
<dbReference type="PANTHER" id="PTHR13582:SF0">
    <property type="entry name" value="M-PHASE PHOSPHOPROTEIN 6"/>
    <property type="match status" value="1"/>
</dbReference>
<accession>A0A914B4L5</accession>
<protein>
    <recommendedName>
        <fullName evidence="4">M-phase phosphoprotein 6</fullName>
    </recommendedName>
</protein>
<dbReference type="AlphaFoldDB" id="A0A914B4L5"/>
<name>A0A914B4L5_PATMI</name>
<dbReference type="OrthoDB" id="20403at2759"/>
<proteinExistence type="predicted"/>
<feature type="compositionally biased region" description="Basic and acidic residues" evidence="1">
    <location>
        <begin position="148"/>
        <end position="163"/>
    </location>
</feature>
<evidence type="ECO:0000313" key="2">
    <source>
        <dbReference type="EnsemblMetazoa" id="XP_038070426.1"/>
    </source>
</evidence>